<dbReference type="Proteomes" id="UP000327013">
    <property type="component" value="Chromosome 6"/>
</dbReference>
<feature type="region of interest" description="Disordered" evidence="1">
    <location>
        <begin position="1"/>
        <end position="24"/>
    </location>
</feature>
<gene>
    <name evidence="2" type="ORF">FH972_015713</name>
</gene>
<dbReference type="EMBL" id="CM017326">
    <property type="protein sequence ID" value="KAE8077115.1"/>
    <property type="molecule type" value="Genomic_DNA"/>
</dbReference>
<feature type="region of interest" description="Disordered" evidence="1">
    <location>
        <begin position="48"/>
        <end position="74"/>
    </location>
</feature>
<reference evidence="2 3" key="1">
    <citation type="submission" date="2019-06" db="EMBL/GenBank/DDBJ databases">
        <title>A chromosomal-level reference genome of Carpinus fangiana (Coryloideae, Betulaceae).</title>
        <authorList>
            <person name="Yang X."/>
            <person name="Wang Z."/>
            <person name="Zhang L."/>
            <person name="Hao G."/>
            <person name="Liu J."/>
            <person name="Yang Y."/>
        </authorList>
    </citation>
    <scope>NUCLEOTIDE SEQUENCE [LARGE SCALE GENOMIC DNA]</scope>
    <source>
        <strain evidence="2">Cfa_2016G</strain>
        <tissue evidence="2">Leaf</tissue>
    </source>
</reference>
<accession>A0A5N6RDK5</accession>
<evidence type="ECO:0000313" key="2">
    <source>
        <dbReference type="EMBL" id="KAE8077115.1"/>
    </source>
</evidence>
<feature type="compositionally biased region" description="Polar residues" evidence="1">
    <location>
        <begin position="1"/>
        <end position="11"/>
    </location>
</feature>
<evidence type="ECO:0000256" key="1">
    <source>
        <dbReference type="SAM" id="MobiDB-lite"/>
    </source>
</evidence>
<proteinExistence type="predicted"/>
<organism evidence="2 3">
    <name type="scientific">Carpinus fangiana</name>
    <dbReference type="NCBI Taxonomy" id="176857"/>
    <lineage>
        <taxon>Eukaryota</taxon>
        <taxon>Viridiplantae</taxon>
        <taxon>Streptophyta</taxon>
        <taxon>Embryophyta</taxon>
        <taxon>Tracheophyta</taxon>
        <taxon>Spermatophyta</taxon>
        <taxon>Magnoliopsida</taxon>
        <taxon>eudicotyledons</taxon>
        <taxon>Gunneridae</taxon>
        <taxon>Pentapetalae</taxon>
        <taxon>rosids</taxon>
        <taxon>fabids</taxon>
        <taxon>Fagales</taxon>
        <taxon>Betulaceae</taxon>
        <taxon>Carpinus</taxon>
    </lineage>
</organism>
<evidence type="ECO:0000313" key="3">
    <source>
        <dbReference type="Proteomes" id="UP000327013"/>
    </source>
</evidence>
<keyword evidence="3" id="KW-1185">Reference proteome</keyword>
<name>A0A5N6RDK5_9ROSI</name>
<dbReference type="AlphaFoldDB" id="A0A5N6RDK5"/>
<protein>
    <submittedName>
        <fullName evidence="2">Uncharacterized protein</fullName>
    </submittedName>
</protein>
<sequence>MKSSFSHSATLRPQFHNPISLPPNSATIQSHQRSLYCLAQFSQPHPLSTKGVITSTEKPPQWQTGNPSTTTHYTNELLLI</sequence>